<dbReference type="InterPro" id="IPR036638">
    <property type="entry name" value="HLH_DNA-bd_sf"/>
</dbReference>
<sequence>MQESSKRTGKKTEPRLIFPHWSILTPPLAPPPVSHAAARSSIGMHTRAMKLVYDESVSARDAQIADQTTEFGLLSRDTILRGPPCLAMSVPVSSPPPSLPSDSEDFYDCYSDEDDNPGHDDVFLPEEAGPWGAAPHWEATPTQGAGQNTPSLPAVGARSRSSRRRNRQTHEPPASTFHNSNNHIHHPRPSGSINVHHPAPRKLVHRRIFTNSRERWRQQNVNGAYADLRRLVPTHPPDKKLSKNEILRLAIRYIRLLSSVLEYQKGCADLVVKAEPEESSVMSEDGASSPASSLSSVSSSHTDGQEDRVKNEVLRLDIRYFWLLSSVLEYQKCCADHADLVVKGEPEESSVTSEDGASSPASSLHQNDCRVVNSLTYCS</sequence>
<feature type="region of interest" description="Disordered" evidence="4">
    <location>
        <begin position="90"/>
        <end position="197"/>
    </location>
</feature>
<gene>
    <name evidence="6" type="ORF">JTE90_026376</name>
</gene>
<dbReference type="Pfam" id="PF00010">
    <property type="entry name" value="HLH"/>
    <property type="match status" value="1"/>
</dbReference>
<name>A0AAV6VDF3_9ARAC</name>
<organism evidence="6 7">
    <name type="scientific">Oedothorax gibbosus</name>
    <dbReference type="NCBI Taxonomy" id="931172"/>
    <lineage>
        <taxon>Eukaryota</taxon>
        <taxon>Metazoa</taxon>
        <taxon>Ecdysozoa</taxon>
        <taxon>Arthropoda</taxon>
        <taxon>Chelicerata</taxon>
        <taxon>Arachnida</taxon>
        <taxon>Araneae</taxon>
        <taxon>Araneomorphae</taxon>
        <taxon>Entelegynae</taxon>
        <taxon>Araneoidea</taxon>
        <taxon>Linyphiidae</taxon>
        <taxon>Erigoninae</taxon>
        <taxon>Oedothorax</taxon>
    </lineage>
</organism>
<dbReference type="PANTHER" id="PTHR13864:SF15">
    <property type="entry name" value="T-CELL ACUTE LYMPHOCYTIC LEUKEMIA PROTEIN 1 HOMOLOG-RELATED"/>
    <property type="match status" value="1"/>
</dbReference>
<dbReference type="FunFam" id="4.10.280.10:FF:000015">
    <property type="entry name" value="T-cell acute lymphocytic leukemia 1"/>
    <property type="match status" value="1"/>
</dbReference>
<reference evidence="6 7" key="1">
    <citation type="journal article" date="2022" name="Nat. Ecol. Evol.">
        <title>A masculinizing supergene underlies an exaggerated male reproductive morph in a spider.</title>
        <authorList>
            <person name="Hendrickx F."/>
            <person name="De Corte Z."/>
            <person name="Sonet G."/>
            <person name="Van Belleghem S.M."/>
            <person name="Kostlbacher S."/>
            <person name="Vangestel C."/>
        </authorList>
    </citation>
    <scope>NUCLEOTIDE SEQUENCE [LARGE SCALE GENOMIC DNA]</scope>
    <source>
        <strain evidence="6">W744_W776</strain>
    </source>
</reference>
<keyword evidence="3" id="KW-0804">Transcription</keyword>
<evidence type="ECO:0000259" key="5">
    <source>
        <dbReference type="PROSITE" id="PS50888"/>
    </source>
</evidence>
<protein>
    <recommendedName>
        <fullName evidence="5">BHLH domain-containing protein</fullName>
    </recommendedName>
</protein>
<evidence type="ECO:0000313" key="6">
    <source>
        <dbReference type="EMBL" id="KAG8194727.1"/>
    </source>
</evidence>
<dbReference type="SUPFAM" id="SSF47459">
    <property type="entry name" value="HLH, helix-loop-helix DNA-binding domain"/>
    <property type="match status" value="1"/>
</dbReference>
<keyword evidence="7" id="KW-1185">Reference proteome</keyword>
<evidence type="ECO:0000256" key="4">
    <source>
        <dbReference type="SAM" id="MobiDB-lite"/>
    </source>
</evidence>
<dbReference type="InterPro" id="IPR040238">
    <property type="entry name" value="TAL-like"/>
</dbReference>
<dbReference type="GO" id="GO:0000978">
    <property type="term" value="F:RNA polymerase II cis-regulatory region sequence-specific DNA binding"/>
    <property type="evidence" value="ECO:0007669"/>
    <property type="project" value="TreeGrafter"/>
</dbReference>
<keyword evidence="1" id="KW-0805">Transcription regulation</keyword>
<feature type="compositionally biased region" description="Acidic residues" evidence="4">
    <location>
        <begin position="102"/>
        <end position="115"/>
    </location>
</feature>
<dbReference type="PROSITE" id="PS50888">
    <property type="entry name" value="BHLH"/>
    <property type="match status" value="1"/>
</dbReference>
<proteinExistence type="predicted"/>
<dbReference type="SMART" id="SM00353">
    <property type="entry name" value="HLH"/>
    <property type="match status" value="1"/>
</dbReference>
<dbReference type="InterPro" id="IPR011598">
    <property type="entry name" value="bHLH_dom"/>
</dbReference>
<dbReference type="Gene3D" id="4.10.280.10">
    <property type="entry name" value="Helix-loop-helix DNA-binding domain"/>
    <property type="match status" value="1"/>
</dbReference>
<feature type="compositionally biased region" description="Low complexity" evidence="4">
    <location>
        <begin position="288"/>
        <end position="300"/>
    </location>
</feature>
<dbReference type="AlphaFoldDB" id="A0AAV6VDF3"/>
<comment type="caution">
    <text evidence="6">The sequence shown here is derived from an EMBL/GenBank/DDBJ whole genome shotgun (WGS) entry which is preliminary data.</text>
</comment>
<dbReference type="CDD" id="cd19708">
    <property type="entry name" value="bHLH_TS_dHLH3B_like"/>
    <property type="match status" value="1"/>
</dbReference>
<dbReference type="EMBL" id="JAFNEN010000099">
    <property type="protein sequence ID" value="KAG8194727.1"/>
    <property type="molecule type" value="Genomic_DNA"/>
</dbReference>
<feature type="domain" description="BHLH" evidence="5">
    <location>
        <begin position="205"/>
        <end position="257"/>
    </location>
</feature>
<dbReference type="GO" id="GO:0046983">
    <property type="term" value="F:protein dimerization activity"/>
    <property type="evidence" value="ECO:0007669"/>
    <property type="project" value="InterPro"/>
</dbReference>
<feature type="compositionally biased region" description="Polar residues" evidence="4">
    <location>
        <begin position="140"/>
        <end position="151"/>
    </location>
</feature>
<evidence type="ECO:0000313" key="7">
    <source>
        <dbReference type="Proteomes" id="UP000827092"/>
    </source>
</evidence>
<feature type="region of interest" description="Disordered" evidence="4">
    <location>
        <begin position="280"/>
        <end position="306"/>
    </location>
</feature>
<keyword evidence="2" id="KW-0238">DNA-binding</keyword>
<accession>A0AAV6VDF3</accession>
<dbReference type="GO" id="GO:0000981">
    <property type="term" value="F:DNA-binding transcription factor activity, RNA polymerase II-specific"/>
    <property type="evidence" value="ECO:0007669"/>
    <property type="project" value="InterPro"/>
</dbReference>
<dbReference type="PANTHER" id="PTHR13864">
    <property type="entry name" value="T-CELL ACUTE LYMPHOCYTIC LEUKEMIA/STEM CELL LEUKEMIA-RELATED"/>
    <property type="match status" value="1"/>
</dbReference>
<evidence type="ECO:0000256" key="2">
    <source>
        <dbReference type="ARBA" id="ARBA00023125"/>
    </source>
</evidence>
<evidence type="ECO:0000256" key="3">
    <source>
        <dbReference type="ARBA" id="ARBA00023163"/>
    </source>
</evidence>
<dbReference type="Proteomes" id="UP000827092">
    <property type="component" value="Unassembled WGS sequence"/>
</dbReference>
<evidence type="ECO:0000256" key="1">
    <source>
        <dbReference type="ARBA" id="ARBA00023015"/>
    </source>
</evidence>